<dbReference type="STRING" id="35608.A0A2U1KWE6"/>
<keyword evidence="1" id="KW-0430">Lectin</keyword>
<dbReference type="InterPro" id="IPR017853">
    <property type="entry name" value="GH"/>
</dbReference>
<protein>
    <submittedName>
        <fullName evidence="1">Ricin B, lectin domain, Glycoside hydrolase, family 5</fullName>
    </submittedName>
</protein>
<evidence type="ECO:0000313" key="1">
    <source>
        <dbReference type="EMBL" id="PWA41081.1"/>
    </source>
</evidence>
<evidence type="ECO:0000313" key="2">
    <source>
        <dbReference type="Proteomes" id="UP000245207"/>
    </source>
</evidence>
<organism evidence="1 2">
    <name type="scientific">Artemisia annua</name>
    <name type="common">Sweet wormwood</name>
    <dbReference type="NCBI Taxonomy" id="35608"/>
    <lineage>
        <taxon>Eukaryota</taxon>
        <taxon>Viridiplantae</taxon>
        <taxon>Streptophyta</taxon>
        <taxon>Embryophyta</taxon>
        <taxon>Tracheophyta</taxon>
        <taxon>Spermatophyta</taxon>
        <taxon>Magnoliopsida</taxon>
        <taxon>eudicotyledons</taxon>
        <taxon>Gunneridae</taxon>
        <taxon>Pentapetalae</taxon>
        <taxon>asterids</taxon>
        <taxon>campanulids</taxon>
        <taxon>Asterales</taxon>
        <taxon>Asteraceae</taxon>
        <taxon>Asteroideae</taxon>
        <taxon>Anthemideae</taxon>
        <taxon>Artemisiinae</taxon>
        <taxon>Artemisia</taxon>
    </lineage>
</organism>
<keyword evidence="2" id="KW-1185">Reference proteome</keyword>
<dbReference type="GO" id="GO:0016787">
    <property type="term" value="F:hydrolase activity"/>
    <property type="evidence" value="ECO:0007669"/>
    <property type="project" value="UniProtKB-KW"/>
</dbReference>
<keyword evidence="1" id="KW-0378">Hydrolase</keyword>
<gene>
    <name evidence="1" type="ORF">CTI12_AA536300</name>
</gene>
<dbReference type="AlphaFoldDB" id="A0A2U1KWE6"/>
<reference evidence="1 2" key="1">
    <citation type="journal article" date="2018" name="Mol. Plant">
        <title>The genome of Artemisia annua provides insight into the evolution of Asteraceae family and artemisinin biosynthesis.</title>
        <authorList>
            <person name="Shen Q."/>
            <person name="Zhang L."/>
            <person name="Liao Z."/>
            <person name="Wang S."/>
            <person name="Yan T."/>
            <person name="Shi P."/>
            <person name="Liu M."/>
            <person name="Fu X."/>
            <person name="Pan Q."/>
            <person name="Wang Y."/>
            <person name="Lv Z."/>
            <person name="Lu X."/>
            <person name="Zhang F."/>
            <person name="Jiang W."/>
            <person name="Ma Y."/>
            <person name="Chen M."/>
            <person name="Hao X."/>
            <person name="Li L."/>
            <person name="Tang Y."/>
            <person name="Lv G."/>
            <person name="Zhou Y."/>
            <person name="Sun X."/>
            <person name="Brodelius P.E."/>
            <person name="Rose J.K.C."/>
            <person name="Tang K."/>
        </authorList>
    </citation>
    <scope>NUCLEOTIDE SEQUENCE [LARGE SCALE GENOMIC DNA]</scope>
    <source>
        <strain evidence="2">cv. Huhao1</strain>
        <tissue evidence="1">Leaf</tissue>
    </source>
</reference>
<accession>A0A2U1KWE6</accession>
<dbReference type="OrthoDB" id="442731at2759"/>
<dbReference type="PANTHER" id="PTHR31263">
    <property type="entry name" value="CELLULASE FAMILY PROTEIN (AFU_ORTHOLOGUE AFUA_5G14560)"/>
    <property type="match status" value="1"/>
</dbReference>
<comment type="caution">
    <text evidence="1">The sequence shown here is derived from an EMBL/GenBank/DDBJ whole genome shotgun (WGS) entry which is preliminary data.</text>
</comment>
<dbReference type="GO" id="GO:0030246">
    <property type="term" value="F:carbohydrate binding"/>
    <property type="evidence" value="ECO:0007669"/>
    <property type="project" value="UniProtKB-KW"/>
</dbReference>
<proteinExistence type="predicted"/>
<name>A0A2U1KWE6_ARTAN</name>
<dbReference type="EMBL" id="PKPP01013332">
    <property type="protein sequence ID" value="PWA41081.1"/>
    <property type="molecule type" value="Genomic_DNA"/>
</dbReference>
<dbReference type="Proteomes" id="UP000245207">
    <property type="component" value="Unassembled WGS sequence"/>
</dbReference>
<sequence>MVVFPYGEANFCKVIFQQQASLRGSLVWFLKWRRLGHRQLKVCGQVIDTMKTNAIFLLDLGYPLFISEWGVDQKGTNENDHRYLNCFLGWAAEHDLDWALWSLVGSYYYREGVVGMEEFCGILNWNSHETRNSSFLKKISPLQSPFQAPFSA</sequence>
<dbReference type="SUPFAM" id="SSF51445">
    <property type="entry name" value="(Trans)glycosidases"/>
    <property type="match status" value="1"/>
</dbReference>
<dbReference type="Gene3D" id="3.20.20.80">
    <property type="entry name" value="Glycosidases"/>
    <property type="match status" value="1"/>
</dbReference>
<dbReference type="PANTHER" id="PTHR31263:SF57">
    <property type="entry name" value="CELLULOSE 1,4-BETA-CELLOBIOSIDASE (REDUCING END)"/>
    <property type="match status" value="1"/>
</dbReference>